<organism evidence="2 3">
    <name type="scientific">Nocardia testacea</name>
    <dbReference type="NCBI Taxonomy" id="248551"/>
    <lineage>
        <taxon>Bacteria</taxon>
        <taxon>Bacillati</taxon>
        <taxon>Actinomycetota</taxon>
        <taxon>Actinomycetes</taxon>
        <taxon>Mycobacteriales</taxon>
        <taxon>Nocardiaceae</taxon>
        <taxon>Nocardia</taxon>
    </lineage>
</organism>
<feature type="transmembrane region" description="Helical" evidence="1">
    <location>
        <begin position="99"/>
        <end position="118"/>
    </location>
</feature>
<dbReference type="RefSeq" id="WP_397063529.1">
    <property type="nucleotide sequence ID" value="NZ_JBIRYL010000005.1"/>
</dbReference>
<evidence type="ECO:0000313" key="3">
    <source>
        <dbReference type="Proteomes" id="UP001611494"/>
    </source>
</evidence>
<accession>A0ABW7W0G4</accession>
<sequence length="133" mass="14115">MEKTLRSLCWIMGVACVLIGIAHMAIGPGAVPDTGALTATDDNQNRFFGAIFAGYGLAWIWAARRTPLPGNAVRWLAATMFVGGLARLFSVAAHGWPHGFVIGLTVLELVLPPVYFWLARGVEARPVSAAAPA</sequence>
<keyword evidence="1" id="KW-1133">Transmembrane helix</keyword>
<dbReference type="Proteomes" id="UP001611494">
    <property type="component" value="Unassembled WGS sequence"/>
</dbReference>
<keyword evidence="3" id="KW-1185">Reference proteome</keyword>
<dbReference type="EMBL" id="JBIRYL010000005">
    <property type="protein sequence ID" value="MFI2232039.1"/>
    <property type="molecule type" value="Genomic_DNA"/>
</dbReference>
<evidence type="ECO:0000256" key="1">
    <source>
        <dbReference type="SAM" id="Phobius"/>
    </source>
</evidence>
<feature type="transmembrane region" description="Helical" evidence="1">
    <location>
        <begin position="46"/>
        <end position="63"/>
    </location>
</feature>
<comment type="caution">
    <text evidence="2">The sequence shown here is derived from an EMBL/GenBank/DDBJ whole genome shotgun (WGS) entry which is preliminary data.</text>
</comment>
<feature type="transmembrane region" description="Helical" evidence="1">
    <location>
        <begin position="7"/>
        <end position="26"/>
    </location>
</feature>
<dbReference type="InterPro" id="IPR025597">
    <property type="entry name" value="DUF4345"/>
</dbReference>
<dbReference type="Pfam" id="PF14248">
    <property type="entry name" value="DUF4345"/>
    <property type="match status" value="1"/>
</dbReference>
<name>A0ABW7W0G4_9NOCA</name>
<reference evidence="2 3" key="1">
    <citation type="submission" date="2024-10" db="EMBL/GenBank/DDBJ databases">
        <title>The Natural Products Discovery Center: Release of the First 8490 Sequenced Strains for Exploring Actinobacteria Biosynthetic Diversity.</title>
        <authorList>
            <person name="Kalkreuter E."/>
            <person name="Kautsar S.A."/>
            <person name="Yang D."/>
            <person name="Bader C.D."/>
            <person name="Teijaro C.N."/>
            <person name="Fluegel L."/>
            <person name="Davis C.M."/>
            <person name="Simpson J.R."/>
            <person name="Lauterbach L."/>
            <person name="Steele A.D."/>
            <person name="Gui C."/>
            <person name="Meng S."/>
            <person name="Li G."/>
            <person name="Viehrig K."/>
            <person name="Ye F."/>
            <person name="Su P."/>
            <person name="Kiefer A.F."/>
            <person name="Nichols A."/>
            <person name="Cepeda A.J."/>
            <person name="Yan W."/>
            <person name="Fan B."/>
            <person name="Jiang Y."/>
            <person name="Adhikari A."/>
            <person name="Zheng C.-J."/>
            <person name="Schuster L."/>
            <person name="Cowan T.M."/>
            <person name="Smanski M.J."/>
            <person name="Chevrette M.G."/>
            <person name="De Carvalho L.P.S."/>
            <person name="Shen B."/>
        </authorList>
    </citation>
    <scope>NUCLEOTIDE SEQUENCE [LARGE SCALE GENOMIC DNA]</scope>
    <source>
        <strain evidence="2 3">NPDC019377</strain>
    </source>
</reference>
<feature type="transmembrane region" description="Helical" evidence="1">
    <location>
        <begin position="75"/>
        <end position="93"/>
    </location>
</feature>
<proteinExistence type="predicted"/>
<keyword evidence="1" id="KW-0472">Membrane</keyword>
<protein>
    <submittedName>
        <fullName evidence="2">DUF4345 domain-containing protein</fullName>
    </submittedName>
</protein>
<evidence type="ECO:0000313" key="2">
    <source>
        <dbReference type="EMBL" id="MFI2232039.1"/>
    </source>
</evidence>
<gene>
    <name evidence="2" type="ORF">ACH49Z_19525</name>
</gene>
<keyword evidence="1" id="KW-0812">Transmembrane</keyword>